<evidence type="ECO:0000313" key="1">
    <source>
        <dbReference type="EMBL" id="PNR37378.1"/>
    </source>
</evidence>
<reference evidence="2" key="3">
    <citation type="submission" date="2020-12" db="UniProtKB">
        <authorList>
            <consortium name="EnsemblPlants"/>
        </authorList>
    </citation>
    <scope>IDENTIFICATION</scope>
</reference>
<name>A0A2K1J786_PHYPA</name>
<sequence length="55" mass="6125">MDCQRAMILARTPIRAINCEGSGRCPVQPRDQCAVVVLTLIDHPLFETETLLEPC</sequence>
<keyword evidence="3" id="KW-1185">Reference proteome</keyword>
<evidence type="ECO:0000313" key="2">
    <source>
        <dbReference type="EnsemblPlants" id="Pp3c16_5130V3.1"/>
    </source>
</evidence>
<dbReference type="Proteomes" id="UP000006727">
    <property type="component" value="Chromosome 16"/>
</dbReference>
<proteinExistence type="predicted"/>
<gene>
    <name evidence="1" type="ORF">PHYPA_020487</name>
</gene>
<reference evidence="1 3" key="2">
    <citation type="journal article" date="2018" name="Plant J.">
        <title>The Physcomitrella patens chromosome-scale assembly reveals moss genome structure and evolution.</title>
        <authorList>
            <person name="Lang D."/>
            <person name="Ullrich K.K."/>
            <person name="Murat F."/>
            <person name="Fuchs J."/>
            <person name="Jenkins J."/>
            <person name="Haas F.B."/>
            <person name="Piednoel M."/>
            <person name="Gundlach H."/>
            <person name="Van Bel M."/>
            <person name="Meyberg R."/>
            <person name="Vives C."/>
            <person name="Morata J."/>
            <person name="Symeonidi A."/>
            <person name="Hiss M."/>
            <person name="Muchero W."/>
            <person name="Kamisugi Y."/>
            <person name="Saleh O."/>
            <person name="Blanc G."/>
            <person name="Decker E.L."/>
            <person name="van Gessel N."/>
            <person name="Grimwood J."/>
            <person name="Hayes R.D."/>
            <person name="Graham S.W."/>
            <person name="Gunter L.E."/>
            <person name="McDaniel S.F."/>
            <person name="Hoernstein S.N.W."/>
            <person name="Larsson A."/>
            <person name="Li F.W."/>
            <person name="Perroud P.F."/>
            <person name="Phillips J."/>
            <person name="Ranjan P."/>
            <person name="Rokshar D.S."/>
            <person name="Rothfels C.J."/>
            <person name="Schneider L."/>
            <person name="Shu S."/>
            <person name="Stevenson D.W."/>
            <person name="Thummler F."/>
            <person name="Tillich M."/>
            <person name="Villarreal Aguilar J.C."/>
            <person name="Widiez T."/>
            <person name="Wong G.K."/>
            <person name="Wymore A."/>
            <person name="Zhang Y."/>
            <person name="Zimmer A.D."/>
            <person name="Quatrano R.S."/>
            <person name="Mayer K.F.X."/>
            <person name="Goodstein D."/>
            <person name="Casacuberta J.M."/>
            <person name="Vandepoele K."/>
            <person name="Reski R."/>
            <person name="Cuming A.C."/>
            <person name="Tuskan G.A."/>
            <person name="Maumus F."/>
            <person name="Salse J."/>
            <person name="Schmutz J."/>
            <person name="Rensing S.A."/>
        </authorList>
    </citation>
    <scope>NUCLEOTIDE SEQUENCE [LARGE SCALE GENOMIC DNA]</scope>
    <source>
        <strain evidence="2 3">cv. Gransden 2004</strain>
    </source>
</reference>
<organism evidence="1">
    <name type="scientific">Physcomitrium patens</name>
    <name type="common">Spreading-leaved earth moss</name>
    <name type="synonym">Physcomitrella patens</name>
    <dbReference type="NCBI Taxonomy" id="3218"/>
    <lineage>
        <taxon>Eukaryota</taxon>
        <taxon>Viridiplantae</taxon>
        <taxon>Streptophyta</taxon>
        <taxon>Embryophyta</taxon>
        <taxon>Bryophyta</taxon>
        <taxon>Bryophytina</taxon>
        <taxon>Bryopsida</taxon>
        <taxon>Funariidae</taxon>
        <taxon>Funariales</taxon>
        <taxon>Funariaceae</taxon>
        <taxon>Physcomitrium</taxon>
    </lineage>
</organism>
<dbReference type="EMBL" id="ABEU02000016">
    <property type="protein sequence ID" value="PNR37378.1"/>
    <property type="molecule type" value="Genomic_DNA"/>
</dbReference>
<dbReference type="InParanoid" id="A0A2K1J786"/>
<evidence type="ECO:0000313" key="3">
    <source>
        <dbReference type="Proteomes" id="UP000006727"/>
    </source>
</evidence>
<accession>A0A2K1J786</accession>
<dbReference type="EnsemblPlants" id="Pp3c16_5130V3.1">
    <property type="protein sequence ID" value="Pp3c16_5130V3.1"/>
    <property type="gene ID" value="Pp3c16_5130"/>
</dbReference>
<reference evidence="1 3" key="1">
    <citation type="journal article" date="2008" name="Science">
        <title>The Physcomitrella genome reveals evolutionary insights into the conquest of land by plants.</title>
        <authorList>
            <person name="Rensing S."/>
            <person name="Lang D."/>
            <person name="Zimmer A."/>
            <person name="Terry A."/>
            <person name="Salamov A."/>
            <person name="Shapiro H."/>
            <person name="Nishiyama T."/>
            <person name="Perroud P.-F."/>
            <person name="Lindquist E."/>
            <person name="Kamisugi Y."/>
            <person name="Tanahashi T."/>
            <person name="Sakakibara K."/>
            <person name="Fujita T."/>
            <person name="Oishi K."/>
            <person name="Shin-I T."/>
            <person name="Kuroki Y."/>
            <person name="Toyoda A."/>
            <person name="Suzuki Y."/>
            <person name="Hashimoto A."/>
            <person name="Yamaguchi K."/>
            <person name="Sugano A."/>
            <person name="Kohara Y."/>
            <person name="Fujiyama A."/>
            <person name="Anterola A."/>
            <person name="Aoki S."/>
            <person name="Ashton N."/>
            <person name="Barbazuk W.B."/>
            <person name="Barker E."/>
            <person name="Bennetzen J."/>
            <person name="Bezanilla M."/>
            <person name="Blankenship R."/>
            <person name="Cho S.H."/>
            <person name="Dutcher S."/>
            <person name="Estelle M."/>
            <person name="Fawcett J.A."/>
            <person name="Gundlach H."/>
            <person name="Hanada K."/>
            <person name="Heyl A."/>
            <person name="Hicks K.A."/>
            <person name="Hugh J."/>
            <person name="Lohr M."/>
            <person name="Mayer K."/>
            <person name="Melkozernov A."/>
            <person name="Murata T."/>
            <person name="Nelson D."/>
            <person name="Pils B."/>
            <person name="Prigge M."/>
            <person name="Reiss B."/>
            <person name="Renner T."/>
            <person name="Rombauts S."/>
            <person name="Rushton P."/>
            <person name="Sanderfoot A."/>
            <person name="Schween G."/>
            <person name="Shiu S.-H."/>
            <person name="Stueber K."/>
            <person name="Theodoulou F.L."/>
            <person name="Tu H."/>
            <person name="Van de Peer Y."/>
            <person name="Verrier P.J."/>
            <person name="Waters E."/>
            <person name="Wood A."/>
            <person name="Yang L."/>
            <person name="Cove D."/>
            <person name="Cuming A."/>
            <person name="Hasebe M."/>
            <person name="Lucas S."/>
            <person name="Mishler D.B."/>
            <person name="Reski R."/>
            <person name="Grigoriev I."/>
            <person name="Quatrano R.S."/>
            <person name="Boore J.L."/>
        </authorList>
    </citation>
    <scope>NUCLEOTIDE SEQUENCE [LARGE SCALE GENOMIC DNA]</scope>
    <source>
        <strain evidence="2 3">cv. Gransden 2004</strain>
    </source>
</reference>
<dbReference type="Gramene" id="Pp3c16_5130V3.1">
    <property type="protein sequence ID" value="Pp3c16_5130V3.1"/>
    <property type="gene ID" value="Pp3c16_5130"/>
</dbReference>
<dbReference type="AlphaFoldDB" id="A0A2K1J786"/>
<protein>
    <submittedName>
        <fullName evidence="1 2">Uncharacterized protein</fullName>
    </submittedName>
</protein>